<reference evidence="3" key="1">
    <citation type="journal article" date="2019" name="Int. J. Syst. Evol. Microbiol.">
        <title>The Global Catalogue of Microorganisms (GCM) 10K type strain sequencing project: providing services to taxonomists for standard genome sequencing and annotation.</title>
        <authorList>
            <consortium name="The Broad Institute Genomics Platform"/>
            <consortium name="The Broad Institute Genome Sequencing Center for Infectious Disease"/>
            <person name="Wu L."/>
            <person name="Ma J."/>
        </authorList>
    </citation>
    <scope>NUCLEOTIDE SEQUENCE [LARGE SCALE GENOMIC DNA]</scope>
    <source>
        <strain evidence="3">CCUG 60523</strain>
    </source>
</reference>
<organism evidence="2 3">
    <name type="scientific">Algoriphagus namhaensis</name>
    <dbReference type="NCBI Taxonomy" id="915353"/>
    <lineage>
        <taxon>Bacteria</taxon>
        <taxon>Pseudomonadati</taxon>
        <taxon>Bacteroidota</taxon>
        <taxon>Cytophagia</taxon>
        <taxon>Cytophagales</taxon>
        <taxon>Cyclobacteriaceae</taxon>
        <taxon>Algoriphagus</taxon>
    </lineage>
</organism>
<protein>
    <submittedName>
        <fullName evidence="2">MOSC domain-containing protein</fullName>
    </submittedName>
</protein>
<dbReference type="InterPro" id="IPR005303">
    <property type="entry name" value="MOCOS_middle"/>
</dbReference>
<gene>
    <name evidence="2" type="ORF">ACFOSV_08400</name>
</gene>
<dbReference type="EMBL" id="JBHRZS010000007">
    <property type="protein sequence ID" value="MFC3880193.1"/>
    <property type="molecule type" value="Genomic_DNA"/>
</dbReference>
<keyword evidence="3" id="KW-1185">Reference proteome</keyword>
<proteinExistence type="predicted"/>
<dbReference type="Proteomes" id="UP001595805">
    <property type="component" value="Unassembled WGS sequence"/>
</dbReference>
<dbReference type="SUPFAM" id="SSF141673">
    <property type="entry name" value="MOSC N-terminal domain-like"/>
    <property type="match status" value="1"/>
</dbReference>
<accession>A0ABV8AQB2</accession>
<dbReference type="InterPro" id="IPR011037">
    <property type="entry name" value="Pyrv_Knase-like_insert_dom_sf"/>
</dbReference>
<dbReference type="Pfam" id="PF03476">
    <property type="entry name" value="MOSC_N"/>
    <property type="match status" value="1"/>
</dbReference>
<dbReference type="SUPFAM" id="SSF50800">
    <property type="entry name" value="PK beta-barrel domain-like"/>
    <property type="match status" value="1"/>
</dbReference>
<evidence type="ECO:0000259" key="1">
    <source>
        <dbReference type="PROSITE" id="PS51340"/>
    </source>
</evidence>
<evidence type="ECO:0000313" key="3">
    <source>
        <dbReference type="Proteomes" id="UP001595805"/>
    </source>
</evidence>
<comment type="caution">
    <text evidence="2">The sequence shown here is derived from an EMBL/GenBank/DDBJ whole genome shotgun (WGS) entry which is preliminary data.</text>
</comment>
<dbReference type="Pfam" id="PF03473">
    <property type="entry name" value="MOSC"/>
    <property type="match status" value="1"/>
</dbReference>
<sequence length="268" mass="30131">MASLLTVQALYIYPIKSLGGISVSEALAQERGFQFDRRWMLVDKGGLFMSQRKHPKMALLQVALTSDGLEVFPKNDPTDRLKIPFEAGTGQYEEVQIWDDEVRAERVGKIYDLWFSNALNDQVTLVKMPEFPSRPVDPRYAHASEEVSFADGMPYLIIGNESLNDLNSKLEELVPMDRFRPNIVFDGGMAFEEDTWEFLEIGEVRFKGVKPCARCILTTVDQETAITSAEPLKTLSSYRKVGNKVLFGQNALALESGKVRVGDSIRKG</sequence>
<dbReference type="RefSeq" id="WP_377905367.1">
    <property type="nucleotide sequence ID" value="NZ_JBHRZS010000007.1"/>
</dbReference>
<dbReference type="PROSITE" id="PS51340">
    <property type="entry name" value="MOSC"/>
    <property type="match status" value="1"/>
</dbReference>
<dbReference type="PANTHER" id="PTHR14237:SF19">
    <property type="entry name" value="MITOCHONDRIAL AMIDOXIME REDUCING COMPONENT 1"/>
    <property type="match status" value="1"/>
</dbReference>
<evidence type="ECO:0000313" key="2">
    <source>
        <dbReference type="EMBL" id="MFC3880193.1"/>
    </source>
</evidence>
<dbReference type="InterPro" id="IPR005302">
    <property type="entry name" value="MoCF_Sase_C"/>
</dbReference>
<dbReference type="PANTHER" id="PTHR14237">
    <property type="entry name" value="MOLYBDOPTERIN COFACTOR SULFURASE MOSC"/>
    <property type="match status" value="1"/>
</dbReference>
<name>A0ABV8AQB2_9BACT</name>
<feature type="domain" description="MOSC" evidence="1">
    <location>
        <begin position="128"/>
        <end position="268"/>
    </location>
</feature>